<keyword evidence="10" id="KW-1185">Reference proteome</keyword>
<dbReference type="AlphaFoldDB" id="A0A2A9PF89"/>
<name>A0A2A9PF89_OPHUN</name>
<dbReference type="InterPro" id="IPR016040">
    <property type="entry name" value="NAD(P)-bd_dom"/>
</dbReference>
<keyword evidence="6 7" id="KW-0472">Membrane</keyword>
<dbReference type="PANTHER" id="PTHR14097:SF7">
    <property type="entry name" value="OXIDOREDUCTASE HTATIP2"/>
    <property type="match status" value="1"/>
</dbReference>
<feature type="transmembrane region" description="Helical" evidence="7">
    <location>
        <begin position="6"/>
        <end position="29"/>
    </location>
</feature>
<evidence type="ECO:0000313" key="10">
    <source>
        <dbReference type="Proteomes" id="UP000037136"/>
    </source>
</evidence>
<evidence type="ECO:0000256" key="1">
    <source>
        <dbReference type="ARBA" id="ARBA00004450"/>
    </source>
</evidence>
<reference evidence="9 10" key="2">
    <citation type="journal article" date="2017" name="Sci. Rep.">
        <title>Ant-infecting Ophiocordyceps genomes reveal a high diversity of potential behavioral manipulation genes and a possible major role for enterotoxins.</title>
        <authorList>
            <person name="de Bekker C."/>
            <person name="Ohm R.A."/>
            <person name="Evans H.C."/>
            <person name="Brachmann A."/>
            <person name="Hughes D.P."/>
        </authorList>
    </citation>
    <scope>NUCLEOTIDE SEQUENCE [LARGE SCALE GENOMIC DNA]</scope>
    <source>
        <strain evidence="9 10">SC16a</strain>
    </source>
</reference>
<evidence type="ECO:0000256" key="3">
    <source>
        <dbReference type="ARBA" id="ARBA00022787"/>
    </source>
</evidence>
<dbReference type="SUPFAM" id="SSF51735">
    <property type="entry name" value="NAD(P)-binding Rossmann-fold domains"/>
    <property type="match status" value="1"/>
</dbReference>
<keyword evidence="3" id="KW-1000">Mitochondrion outer membrane</keyword>
<keyword evidence="7" id="KW-1133">Transmembrane helix</keyword>
<comment type="caution">
    <text evidence="9">The sequence shown here is derived from an EMBL/GenBank/DDBJ whole genome shotgun (WGS) entry which is preliminary data.</text>
</comment>
<keyword evidence="5" id="KW-0496">Mitochondrion</keyword>
<dbReference type="OrthoDB" id="430436at2759"/>
<dbReference type="EMBL" id="LAZP02000190">
    <property type="protein sequence ID" value="PFH59563.1"/>
    <property type="molecule type" value="Genomic_DNA"/>
</dbReference>
<sequence>MSAPSAVVIGSTGLVGGHILSALLASTAYQPVQTITRREPKPPMQQQQQQEVRSVVDADSSRWPAALSGISPTPTTVFSALGTTRAAAGGLDQQWKIDHDLNIELARAAKAAGARTFVFVSAAGTRGALAGRAPYNKMKNGVEDAVRDLAFDHAVIIKPGLILGAREQQRTMESLFQRLAHAVGYVSASARDAFAQDAQVIGRAAVSAARLVDQGKAPGSFWLVEAADIVKLGREQWPLAEEEARA</sequence>
<comment type="subcellular location">
    <subcellularLocation>
        <location evidence="1">Mitochondrion outer membrane</location>
        <topology evidence="1">Peripheral membrane protein</topology>
    </subcellularLocation>
</comment>
<dbReference type="GO" id="GO:0005741">
    <property type="term" value="C:mitochondrial outer membrane"/>
    <property type="evidence" value="ECO:0007669"/>
    <property type="project" value="UniProtKB-SubCell"/>
</dbReference>
<reference evidence="9 10" key="1">
    <citation type="journal article" date="2015" name="BMC Genomics">
        <title>Gene expression during zombie ant biting behavior reflects the complexity underlying fungal parasitic behavioral manipulation.</title>
        <authorList>
            <person name="de Bekker C."/>
            <person name="Ohm R.A."/>
            <person name="Loreto R.G."/>
            <person name="Sebastian A."/>
            <person name="Albert I."/>
            <person name="Merrow M."/>
            <person name="Brachmann A."/>
            <person name="Hughes D.P."/>
        </authorList>
    </citation>
    <scope>NUCLEOTIDE SEQUENCE [LARGE SCALE GENOMIC DNA]</scope>
    <source>
        <strain evidence="9 10">SC16a</strain>
    </source>
</reference>
<protein>
    <recommendedName>
        <fullName evidence="8">NAD(P)-binding domain-containing protein</fullName>
    </recommendedName>
</protein>
<keyword evidence="7" id="KW-0812">Transmembrane</keyword>
<evidence type="ECO:0000256" key="2">
    <source>
        <dbReference type="ARBA" id="ARBA00006617"/>
    </source>
</evidence>
<dbReference type="Pfam" id="PF13460">
    <property type="entry name" value="NAD_binding_10"/>
    <property type="match status" value="1"/>
</dbReference>
<evidence type="ECO:0000256" key="7">
    <source>
        <dbReference type="SAM" id="Phobius"/>
    </source>
</evidence>
<feature type="domain" description="NAD(P)-binding" evidence="8">
    <location>
        <begin position="10"/>
        <end position="162"/>
    </location>
</feature>
<accession>A0A2A9PF89</accession>
<dbReference type="STRING" id="268505.A0A2A9PF89"/>
<dbReference type="Gene3D" id="3.40.50.720">
    <property type="entry name" value="NAD(P)-binding Rossmann-like Domain"/>
    <property type="match status" value="1"/>
</dbReference>
<comment type="similarity">
    <text evidence="2">Belongs to the FMP52 family.</text>
</comment>
<evidence type="ECO:0000313" key="9">
    <source>
        <dbReference type="EMBL" id="PFH59563.1"/>
    </source>
</evidence>
<dbReference type="PANTHER" id="PTHR14097">
    <property type="entry name" value="OXIDOREDUCTASE HTATIP2"/>
    <property type="match status" value="1"/>
</dbReference>
<dbReference type="FunFam" id="3.40.50.720:FF:000366">
    <property type="entry name" value="Protein FMP52, mitochondrial"/>
    <property type="match status" value="1"/>
</dbReference>
<organism evidence="9 10">
    <name type="scientific">Ophiocordyceps unilateralis</name>
    <name type="common">Zombie-ant fungus</name>
    <name type="synonym">Torrubia unilateralis</name>
    <dbReference type="NCBI Taxonomy" id="268505"/>
    <lineage>
        <taxon>Eukaryota</taxon>
        <taxon>Fungi</taxon>
        <taxon>Dikarya</taxon>
        <taxon>Ascomycota</taxon>
        <taxon>Pezizomycotina</taxon>
        <taxon>Sordariomycetes</taxon>
        <taxon>Hypocreomycetidae</taxon>
        <taxon>Hypocreales</taxon>
        <taxon>Ophiocordycipitaceae</taxon>
        <taxon>Ophiocordyceps</taxon>
    </lineage>
</organism>
<dbReference type="GO" id="GO:0051170">
    <property type="term" value="P:import into nucleus"/>
    <property type="evidence" value="ECO:0007669"/>
    <property type="project" value="TreeGrafter"/>
</dbReference>
<proteinExistence type="inferred from homology"/>
<keyword evidence="4" id="KW-0809">Transit peptide</keyword>
<evidence type="ECO:0000256" key="5">
    <source>
        <dbReference type="ARBA" id="ARBA00023128"/>
    </source>
</evidence>
<evidence type="ECO:0000256" key="6">
    <source>
        <dbReference type="ARBA" id="ARBA00023136"/>
    </source>
</evidence>
<dbReference type="Proteomes" id="UP000037136">
    <property type="component" value="Unassembled WGS sequence"/>
</dbReference>
<dbReference type="InterPro" id="IPR036291">
    <property type="entry name" value="NAD(P)-bd_dom_sf"/>
</dbReference>
<evidence type="ECO:0000259" key="8">
    <source>
        <dbReference type="Pfam" id="PF13460"/>
    </source>
</evidence>
<evidence type="ECO:0000256" key="4">
    <source>
        <dbReference type="ARBA" id="ARBA00022946"/>
    </source>
</evidence>
<gene>
    <name evidence="9" type="ORF">XA68_12195</name>
</gene>